<evidence type="ECO:0000256" key="3">
    <source>
        <dbReference type="ARBA" id="ARBA00022692"/>
    </source>
</evidence>
<feature type="non-terminal residue" evidence="8">
    <location>
        <position position="118"/>
    </location>
</feature>
<sequence>GLRFNGKLSSEILVPVKILNNSKGNGEEFVNEDWNDGKKSTNVYSWGTIGYVAPGMFSRNFGNVTYKSDIYSSRMLVLEMIGGRKMFDNLADNGEQIYFPEWVTENELEHKKKKTSLQ</sequence>
<dbReference type="InterPro" id="IPR045874">
    <property type="entry name" value="LRK10/LRL21-25-like"/>
</dbReference>
<evidence type="ECO:0000256" key="5">
    <source>
        <dbReference type="ARBA" id="ARBA00022989"/>
    </source>
</evidence>
<gene>
    <name evidence="8" type="ORF">Tsubulata_000104</name>
</gene>
<name>A0A9Q0J8P8_9ROSI</name>
<dbReference type="EMBL" id="JAKUCV010005122">
    <property type="protein sequence ID" value="KAJ4832543.1"/>
    <property type="molecule type" value="Genomic_DNA"/>
</dbReference>
<evidence type="ECO:0000313" key="9">
    <source>
        <dbReference type="Proteomes" id="UP001141552"/>
    </source>
</evidence>
<keyword evidence="6" id="KW-0472">Membrane</keyword>
<comment type="caution">
    <text evidence="8">The sequence shown here is derived from an EMBL/GenBank/DDBJ whole genome shotgun (WGS) entry which is preliminary data.</text>
</comment>
<keyword evidence="4" id="KW-0732">Signal</keyword>
<evidence type="ECO:0000256" key="6">
    <source>
        <dbReference type="ARBA" id="ARBA00023136"/>
    </source>
</evidence>
<keyword evidence="7" id="KW-0325">Glycoprotein</keyword>
<comment type="subcellular location">
    <subcellularLocation>
        <location evidence="1">Membrane</location>
        <topology evidence="1">Single-pass type I membrane protein</topology>
    </subcellularLocation>
</comment>
<feature type="non-terminal residue" evidence="8">
    <location>
        <position position="1"/>
    </location>
</feature>
<protein>
    <recommendedName>
        <fullName evidence="10">Protein kinase domain-containing protein</fullName>
    </recommendedName>
</protein>
<keyword evidence="2" id="KW-0808">Transferase</keyword>
<keyword evidence="9" id="KW-1185">Reference proteome</keyword>
<evidence type="ECO:0000256" key="7">
    <source>
        <dbReference type="ARBA" id="ARBA00023180"/>
    </source>
</evidence>
<evidence type="ECO:0000256" key="4">
    <source>
        <dbReference type="ARBA" id="ARBA00022729"/>
    </source>
</evidence>
<dbReference type="OrthoDB" id="547665at2759"/>
<dbReference type="InterPro" id="IPR011009">
    <property type="entry name" value="Kinase-like_dom_sf"/>
</dbReference>
<keyword evidence="2" id="KW-0418">Kinase</keyword>
<evidence type="ECO:0008006" key="10">
    <source>
        <dbReference type="Google" id="ProtNLM"/>
    </source>
</evidence>
<organism evidence="8 9">
    <name type="scientific">Turnera subulata</name>
    <dbReference type="NCBI Taxonomy" id="218843"/>
    <lineage>
        <taxon>Eukaryota</taxon>
        <taxon>Viridiplantae</taxon>
        <taxon>Streptophyta</taxon>
        <taxon>Embryophyta</taxon>
        <taxon>Tracheophyta</taxon>
        <taxon>Spermatophyta</taxon>
        <taxon>Magnoliopsida</taxon>
        <taxon>eudicotyledons</taxon>
        <taxon>Gunneridae</taxon>
        <taxon>Pentapetalae</taxon>
        <taxon>rosids</taxon>
        <taxon>fabids</taxon>
        <taxon>Malpighiales</taxon>
        <taxon>Passifloraceae</taxon>
        <taxon>Turnera</taxon>
    </lineage>
</organism>
<keyword evidence="2" id="KW-0723">Serine/threonine-protein kinase</keyword>
<dbReference type="GO" id="GO:0004674">
    <property type="term" value="F:protein serine/threonine kinase activity"/>
    <property type="evidence" value="ECO:0007669"/>
    <property type="project" value="UniProtKB-KW"/>
</dbReference>
<reference evidence="8" key="2">
    <citation type="journal article" date="2023" name="Plants (Basel)">
        <title>Annotation of the Turnera subulata (Passifloraceae) Draft Genome Reveals the S-Locus Evolved after the Divergence of Turneroideae from Passifloroideae in a Stepwise Manner.</title>
        <authorList>
            <person name="Henning P.M."/>
            <person name="Roalson E.H."/>
            <person name="Mir W."/>
            <person name="McCubbin A.G."/>
            <person name="Shore J.S."/>
        </authorList>
    </citation>
    <scope>NUCLEOTIDE SEQUENCE</scope>
    <source>
        <strain evidence="8">F60SS</strain>
    </source>
</reference>
<dbReference type="AlphaFoldDB" id="A0A9Q0J8P8"/>
<dbReference type="SUPFAM" id="SSF56112">
    <property type="entry name" value="Protein kinase-like (PK-like)"/>
    <property type="match status" value="1"/>
</dbReference>
<dbReference type="PANTHER" id="PTHR27009">
    <property type="entry name" value="RUST RESISTANCE KINASE LR10-RELATED"/>
    <property type="match status" value="1"/>
</dbReference>
<dbReference type="Proteomes" id="UP001141552">
    <property type="component" value="Unassembled WGS sequence"/>
</dbReference>
<keyword evidence="5" id="KW-1133">Transmembrane helix</keyword>
<evidence type="ECO:0000313" key="8">
    <source>
        <dbReference type="EMBL" id="KAJ4832543.1"/>
    </source>
</evidence>
<proteinExistence type="predicted"/>
<dbReference type="Gene3D" id="1.10.510.10">
    <property type="entry name" value="Transferase(Phosphotransferase) domain 1"/>
    <property type="match status" value="1"/>
</dbReference>
<keyword evidence="3" id="KW-0812">Transmembrane</keyword>
<accession>A0A9Q0J8P8</accession>
<evidence type="ECO:0000256" key="1">
    <source>
        <dbReference type="ARBA" id="ARBA00004479"/>
    </source>
</evidence>
<evidence type="ECO:0000256" key="2">
    <source>
        <dbReference type="ARBA" id="ARBA00022527"/>
    </source>
</evidence>
<reference evidence="8" key="1">
    <citation type="submission" date="2022-02" db="EMBL/GenBank/DDBJ databases">
        <authorList>
            <person name="Henning P.M."/>
            <person name="McCubbin A.G."/>
            <person name="Shore J.S."/>
        </authorList>
    </citation>
    <scope>NUCLEOTIDE SEQUENCE</scope>
    <source>
        <strain evidence="8">F60SS</strain>
        <tissue evidence="8">Leaves</tissue>
    </source>
</reference>
<dbReference type="GO" id="GO:0016020">
    <property type="term" value="C:membrane"/>
    <property type="evidence" value="ECO:0007669"/>
    <property type="project" value="UniProtKB-SubCell"/>
</dbReference>